<evidence type="ECO:0000313" key="3">
    <source>
        <dbReference type="Proteomes" id="UP000037510"/>
    </source>
</evidence>
<feature type="region of interest" description="Disordered" evidence="1">
    <location>
        <begin position="49"/>
        <end position="78"/>
    </location>
</feature>
<accession>A0A0L7LMN9</accession>
<protein>
    <submittedName>
        <fullName evidence="2">Uncharacterized protein</fullName>
    </submittedName>
</protein>
<keyword evidence="3" id="KW-1185">Reference proteome</keyword>
<evidence type="ECO:0000313" key="2">
    <source>
        <dbReference type="EMBL" id="KOB76675.1"/>
    </source>
</evidence>
<feature type="compositionally biased region" description="Polar residues" evidence="1">
    <location>
        <begin position="270"/>
        <end position="286"/>
    </location>
</feature>
<feature type="compositionally biased region" description="Low complexity" evidence="1">
    <location>
        <begin position="53"/>
        <end position="71"/>
    </location>
</feature>
<feature type="region of interest" description="Disordered" evidence="1">
    <location>
        <begin position="406"/>
        <end position="495"/>
    </location>
</feature>
<gene>
    <name evidence="2" type="ORF">OBRU01_05373</name>
</gene>
<sequence>MSRSPSPHRMLLETSFCGPKPIETDPEACAAAVTEHILEIAKMTGEGAASVVSPATSPPNSALPSAPAPAVDARDHREVRTEVTLEAARSTPSTSVAPASAVPRAIRQPALALSPVMAPAPKVTEPEKTEKETKNRARTEERKARPRVKREPSEPEVYKSRNKSKDIIRIKLRPDDEDEEECEAARKPASLALGAPVGPPSVSRKSSFCSLFKSRETIGSPDSPQAQEALRRKRSLTEGRARSKSRDRSATPTSSKIRGSVLSLFRTPRKSATPSSPGSRATSPAPATSGYPSGPADPRRAQQDKLKYYEEAKNGIIHIPLRTPPEERGVTSSARRNSGAEAGPSGVISKEAGASAEITPRPASAPQPRDTVSSAGTPRPASTVPTRAPPILRTVLPDGSIIIPLHSPTERITESIFPEPTRPIDPTPPEPHPTGRRDDIETAPSLVESASKSVSTAEAVVSSPPREPLSKEPEPVASPPDQPQPEVTGKRRKERLVFTTHVGSREQVHFSPTCYLGYKF</sequence>
<feature type="compositionally biased region" description="Basic and acidic residues" evidence="1">
    <location>
        <begin position="297"/>
        <end position="313"/>
    </location>
</feature>
<feature type="compositionally biased region" description="Pro residues" evidence="1">
    <location>
        <begin position="420"/>
        <end position="432"/>
    </location>
</feature>
<organism evidence="2 3">
    <name type="scientific">Operophtera brumata</name>
    <name type="common">Winter moth</name>
    <name type="synonym">Phalaena brumata</name>
    <dbReference type="NCBI Taxonomy" id="104452"/>
    <lineage>
        <taxon>Eukaryota</taxon>
        <taxon>Metazoa</taxon>
        <taxon>Ecdysozoa</taxon>
        <taxon>Arthropoda</taxon>
        <taxon>Hexapoda</taxon>
        <taxon>Insecta</taxon>
        <taxon>Pterygota</taxon>
        <taxon>Neoptera</taxon>
        <taxon>Endopterygota</taxon>
        <taxon>Lepidoptera</taxon>
        <taxon>Glossata</taxon>
        <taxon>Ditrysia</taxon>
        <taxon>Geometroidea</taxon>
        <taxon>Geometridae</taxon>
        <taxon>Larentiinae</taxon>
        <taxon>Operophtera</taxon>
    </lineage>
</organism>
<reference evidence="2 3" key="1">
    <citation type="journal article" date="2015" name="Genome Biol. Evol.">
        <title>The genome of winter moth (Operophtera brumata) provides a genomic perspective on sexual dimorphism and phenology.</title>
        <authorList>
            <person name="Derks M.F."/>
            <person name="Smit S."/>
            <person name="Salis L."/>
            <person name="Schijlen E."/>
            <person name="Bossers A."/>
            <person name="Mateman C."/>
            <person name="Pijl A.S."/>
            <person name="de Ridder D."/>
            <person name="Groenen M.A."/>
            <person name="Visser M.E."/>
            <person name="Megens H.J."/>
        </authorList>
    </citation>
    <scope>NUCLEOTIDE SEQUENCE [LARGE SCALE GENOMIC DNA]</scope>
    <source>
        <strain evidence="2">WM2013NL</strain>
        <tissue evidence="2">Head and thorax</tissue>
    </source>
</reference>
<feature type="compositionally biased region" description="Basic and acidic residues" evidence="1">
    <location>
        <begin position="235"/>
        <end position="249"/>
    </location>
</feature>
<feature type="region of interest" description="Disordered" evidence="1">
    <location>
        <begin position="112"/>
        <end position="394"/>
    </location>
</feature>
<dbReference type="EMBL" id="JTDY01000561">
    <property type="protein sequence ID" value="KOB76675.1"/>
    <property type="molecule type" value="Genomic_DNA"/>
</dbReference>
<dbReference type="Proteomes" id="UP000037510">
    <property type="component" value="Unassembled WGS sequence"/>
</dbReference>
<dbReference type="AlphaFoldDB" id="A0A0L7LMN9"/>
<feature type="compositionally biased region" description="Basic and acidic residues" evidence="1">
    <location>
        <begin position="124"/>
        <end position="174"/>
    </location>
</feature>
<comment type="caution">
    <text evidence="2">The sequence shown here is derived from an EMBL/GenBank/DDBJ whole genome shotgun (WGS) entry which is preliminary data.</text>
</comment>
<proteinExistence type="predicted"/>
<name>A0A0L7LMN9_OPEBR</name>
<evidence type="ECO:0000256" key="1">
    <source>
        <dbReference type="SAM" id="MobiDB-lite"/>
    </source>
</evidence>